<dbReference type="Proteomes" id="UP000688137">
    <property type="component" value="Unassembled WGS sequence"/>
</dbReference>
<dbReference type="GO" id="GO:0016020">
    <property type="term" value="C:membrane"/>
    <property type="evidence" value="ECO:0007669"/>
    <property type="project" value="TreeGrafter"/>
</dbReference>
<dbReference type="GO" id="GO:0005829">
    <property type="term" value="C:cytosol"/>
    <property type="evidence" value="ECO:0007669"/>
    <property type="project" value="TreeGrafter"/>
</dbReference>
<name>A0A8S1QK60_PARPR</name>
<evidence type="ECO:0000256" key="1">
    <source>
        <dbReference type="ARBA" id="ARBA00022679"/>
    </source>
</evidence>
<feature type="coiled-coil region" evidence="5">
    <location>
        <begin position="327"/>
        <end position="481"/>
    </location>
</feature>
<evidence type="ECO:0000259" key="6">
    <source>
        <dbReference type="PROSITE" id="PS50011"/>
    </source>
</evidence>
<keyword evidence="5" id="KW-0175">Coiled coil</keyword>
<feature type="coiled-coil region" evidence="5">
    <location>
        <begin position="544"/>
        <end position="581"/>
    </location>
</feature>
<dbReference type="GO" id="GO:0005776">
    <property type="term" value="C:autophagosome"/>
    <property type="evidence" value="ECO:0007669"/>
    <property type="project" value="TreeGrafter"/>
</dbReference>
<evidence type="ECO:0000313" key="7">
    <source>
        <dbReference type="EMBL" id="CAD8116049.1"/>
    </source>
</evidence>
<dbReference type="InterPro" id="IPR000719">
    <property type="entry name" value="Prot_kinase_dom"/>
</dbReference>
<dbReference type="AlphaFoldDB" id="A0A8S1QK60"/>
<dbReference type="GO" id="GO:0000407">
    <property type="term" value="C:phagophore assembly site"/>
    <property type="evidence" value="ECO:0007669"/>
    <property type="project" value="TreeGrafter"/>
</dbReference>
<feature type="domain" description="Protein kinase" evidence="6">
    <location>
        <begin position="23"/>
        <end position="290"/>
    </location>
</feature>
<dbReference type="InterPro" id="IPR045269">
    <property type="entry name" value="Atg1-like"/>
</dbReference>
<dbReference type="EMBL" id="CAJJDM010000178">
    <property type="protein sequence ID" value="CAD8116049.1"/>
    <property type="molecule type" value="Genomic_DNA"/>
</dbReference>
<evidence type="ECO:0000256" key="2">
    <source>
        <dbReference type="ARBA" id="ARBA00022741"/>
    </source>
</evidence>
<organism evidence="7 8">
    <name type="scientific">Paramecium primaurelia</name>
    <dbReference type="NCBI Taxonomy" id="5886"/>
    <lineage>
        <taxon>Eukaryota</taxon>
        <taxon>Sar</taxon>
        <taxon>Alveolata</taxon>
        <taxon>Ciliophora</taxon>
        <taxon>Intramacronucleata</taxon>
        <taxon>Oligohymenophorea</taxon>
        <taxon>Peniculida</taxon>
        <taxon>Parameciidae</taxon>
        <taxon>Paramecium</taxon>
    </lineage>
</organism>
<evidence type="ECO:0000256" key="4">
    <source>
        <dbReference type="ARBA" id="ARBA00022840"/>
    </source>
</evidence>
<dbReference type="GO" id="GO:0000045">
    <property type="term" value="P:autophagosome assembly"/>
    <property type="evidence" value="ECO:0007669"/>
    <property type="project" value="TreeGrafter"/>
</dbReference>
<dbReference type="GO" id="GO:0010506">
    <property type="term" value="P:regulation of autophagy"/>
    <property type="evidence" value="ECO:0007669"/>
    <property type="project" value="InterPro"/>
</dbReference>
<keyword evidence="4" id="KW-0067">ATP-binding</keyword>
<gene>
    <name evidence="7" type="ORF">PPRIM_AZ9-3.1.T1690003</name>
</gene>
<accession>A0A8S1QK60</accession>
<dbReference type="PANTHER" id="PTHR24348">
    <property type="entry name" value="SERINE/THREONINE-PROTEIN KINASE UNC-51-RELATED"/>
    <property type="match status" value="1"/>
</dbReference>
<evidence type="ECO:0000313" key="8">
    <source>
        <dbReference type="Proteomes" id="UP000688137"/>
    </source>
</evidence>
<dbReference type="SMART" id="SM00220">
    <property type="entry name" value="S_TKc"/>
    <property type="match status" value="1"/>
</dbReference>
<sequence>MQYHQLVNTLLDAQTEEYPKRRFHLTKLLGSGSKGGAFLASSSDWGNNPKQVVIKIQKNMKPNEKQFLSCLLEYQNLYENGNNQQYLPTYLIRIYENFQWQQNHCIVMEVGQEDLYRFINNSRNVSIQEKEKICFQIIYPILFLHKQQLIHRDIKPENYIKVGNVFKLIDFGLIRSSISENKTQQVGSTIFQAPEIIENSSSYTDKVDIWSLGCVFYEILATQPLFDGQTHQEVTKNIKNHKNYPVPVNQKINQLQISQQLKTILISMLIYDEKKRPSIQQVYDQFNSYLNPQPIVIPQIPLHLDQYITQCNDVIEKLIKDGQQQIKDTLTNQKSFYEGKINELKNEFQTQNKINQNKIDQQSGEINELIKQVENLNQQKKQLEYDQQNFKLEIERFKQKIKDEEVKFNTEKNQLNKEIKEFEEKINKMNQFSENLKKENENKNQELQKLFIKNQNNETLIQEIQDKLKESSTSLNKAKSLVDIFQNQEKVQKSQIQTQDQQSIIQEITYTQEQKSENPYLNISSSQEYNNLIENLRLEFQKQGKQYLDQITNLKKELKVLEEQQKNNKKSRIQFKQQIEQLKTPEKQVESLIERFKNKQNLQEFMKKNNKQYLELVQLLNENFC</sequence>
<evidence type="ECO:0000256" key="3">
    <source>
        <dbReference type="ARBA" id="ARBA00022777"/>
    </source>
</evidence>
<keyword evidence="2" id="KW-0547">Nucleotide-binding</keyword>
<dbReference type="GO" id="GO:0004674">
    <property type="term" value="F:protein serine/threonine kinase activity"/>
    <property type="evidence" value="ECO:0007669"/>
    <property type="project" value="InterPro"/>
</dbReference>
<dbReference type="Pfam" id="PF00069">
    <property type="entry name" value="Pkinase"/>
    <property type="match status" value="1"/>
</dbReference>
<proteinExistence type="predicted"/>
<dbReference type="PANTHER" id="PTHR24348:SF22">
    <property type="entry name" value="NON-SPECIFIC SERINE_THREONINE PROTEIN KINASE"/>
    <property type="match status" value="1"/>
</dbReference>
<keyword evidence="8" id="KW-1185">Reference proteome</keyword>
<dbReference type="GO" id="GO:0005524">
    <property type="term" value="F:ATP binding"/>
    <property type="evidence" value="ECO:0007669"/>
    <property type="project" value="UniProtKB-KW"/>
</dbReference>
<evidence type="ECO:0000256" key="5">
    <source>
        <dbReference type="SAM" id="Coils"/>
    </source>
</evidence>
<protein>
    <recommendedName>
        <fullName evidence="6">Protein kinase domain-containing protein</fullName>
    </recommendedName>
</protein>
<keyword evidence="3" id="KW-0418">Kinase</keyword>
<dbReference type="PROSITE" id="PS50011">
    <property type="entry name" value="PROTEIN_KINASE_DOM"/>
    <property type="match status" value="1"/>
</dbReference>
<comment type="caution">
    <text evidence="7">The sequence shown here is derived from an EMBL/GenBank/DDBJ whole genome shotgun (WGS) entry which is preliminary data.</text>
</comment>
<reference evidence="7" key="1">
    <citation type="submission" date="2021-01" db="EMBL/GenBank/DDBJ databases">
        <authorList>
            <consortium name="Genoscope - CEA"/>
            <person name="William W."/>
        </authorList>
    </citation>
    <scope>NUCLEOTIDE SEQUENCE</scope>
</reference>
<keyword evidence="1" id="KW-0808">Transferase</keyword>